<feature type="compositionally biased region" description="Acidic residues" evidence="1">
    <location>
        <begin position="289"/>
        <end position="305"/>
    </location>
</feature>
<dbReference type="InterPro" id="IPR049481">
    <property type="entry name" value="SMN_G2-BD"/>
</dbReference>
<dbReference type="CDD" id="cd22852">
    <property type="entry name" value="SMN_C"/>
    <property type="match status" value="1"/>
</dbReference>
<gene>
    <name evidence="3" type="ORF">F5890DRAFT_1493147</name>
</gene>
<feature type="compositionally biased region" description="Acidic residues" evidence="1">
    <location>
        <begin position="252"/>
        <end position="270"/>
    </location>
</feature>
<feature type="region of interest" description="Disordered" evidence="1">
    <location>
        <begin position="234"/>
        <end position="270"/>
    </location>
</feature>
<dbReference type="Pfam" id="PF20636">
    <property type="entry name" value="SMN_G2-BD"/>
    <property type="match status" value="1"/>
</dbReference>
<reference evidence="3" key="1">
    <citation type="submission" date="2022-08" db="EMBL/GenBank/DDBJ databases">
        <authorList>
            <consortium name="DOE Joint Genome Institute"/>
            <person name="Min B."/>
            <person name="Riley R."/>
            <person name="Sierra-Patev S."/>
            <person name="Naranjo-Ortiz M."/>
            <person name="Looney B."/>
            <person name="Konkel Z."/>
            <person name="Slot J.C."/>
            <person name="Sakamoto Y."/>
            <person name="Steenwyk J.L."/>
            <person name="Rokas A."/>
            <person name="Carro J."/>
            <person name="Camarero S."/>
            <person name="Ferreira P."/>
            <person name="Molpeceres G."/>
            <person name="Ruiz-Duenas F.J."/>
            <person name="Serrano A."/>
            <person name="Henrissat B."/>
            <person name="Drula E."/>
            <person name="Hughes K.W."/>
            <person name="Mata J.L."/>
            <person name="Ishikawa N.K."/>
            <person name="Vargas-Isla R."/>
            <person name="Ushijima S."/>
            <person name="Smith C.A."/>
            <person name="Ahrendt S."/>
            <person name="Andreopoulos W."/>
            <person name="He G."/>
            <person name="Labutti K."/>
            <person name="Lipzen A."/>
            <person name="Ng V."/>
            <person name="Sandor L."/>
            <person name="Barry K."/>
            <person name="Martinez A.T."/>
            <person name="Xiao Y."/>
            <person name="Gibbons J.G."/>
            <person name="Terashima K."/>
            <person name="Hibbett D.S."/>
            <person name="Grigoriev I.V."/>
        </authorList>
    </citation>
    <scope>NUCLEOTIDE SEQUENCE</scope>
    <source>
        <strain evidence="3">TFB7829</strain>
    </source>
</reference>
<dbReference type="AlphaFoldDB" id="A0AA38Q7B0"/>
<organism evidence="3 4">
    <name type="scientific">Lentinula detonsa</name>
    <dbReference type="NCBI Taxonomy" id="2804962"/>
    <lineage>
        <taxon>Eukaryota</taxon>
        <taxon>Fungi</taxon>
        <taxon>Dikarya</taxon>
        <taxon>Basidiomycota</taxon>
        <taxon>Agaricomycotina</taxon>
        <taxon>Agaricomycetes</taxon>
        <taxon>Agaricomycetidae</taxon>
        <taxon>Agaricales</taxon>
        <taxon>Marasmiineae</taxon>
        <taxon>Omphalotaceae</taxon>
        <taxon>Lentinula</taxon>
    </lineage>
</organism>
<feature type="compositionally biased region" description="Basic residues" evidence="1">
    <location>
        <begin position="34"/>
        <end position="44"/>
    </location>
</feature>
<protein>
    <recommendedName>
        <fullName evidence="2">Survival Motor Neuron Gemin2-binding domain-containing protein</fullName>
    </recommendedName>
</protein>
<evidence type="ECO:0000256" key="1">
    <source>
        <dbReference type="SAM" id="MobiDB-lite"/>
    </source>
</evidence>
<proteinExistence type="predicted"/>
<feature type="domain" description="Survival Motor Neuron Gemin2-binding" evidence="2">
    <location>
        <begin position="83"/>
        <end position="107"/>
    </location>
</feature>
<evidence type="ECO:0000313" key="3">
    <source>
        <dbReference type="EMBL" id="KAJ3988238.1"/>
    </source>
</evidence>
<feature type="region of interest" description="Disordered" evidence="1">
    <location>
        <begin position="1"/>
        <end position="70"/>
    </location>
</feature>
<evidence type="ECO:0000259" key="2">
    <source>
        <dbReference type="Pfam" id="PF20636"/>
    </source>
</evidence>
<dbReference type="EMBL" id="MU801912">
    <property type="protein sequence ID" value="KAJ3988238.1"/>
    <property type="molecule type" value="Genomic_DNA"/>
</dbReference>
<comment type="caution">
    <text evidence="3">The sequence shown here is derived from an EMBL/GenBank/DDBJ whole genome shotgun (WGS) entry which is preliminary data.</text>
</comment>
<feature type="region of interest" description="Disordered" evidence="1">
    <location>
        <begin position="284"/>
        <end position="335"/>
    </location>
</feature>
<evidence type="ECO:0000313" key="4">
    <source>
        <dbReference type="Proteomes" id="UP001163850"/>
    </source>
</evidence>
<feature type="compositionally biased region" description="Polar residues" evidence="1">
    <location>
        <begin position="51"/>
        <end position="62"/>
    </location>
</feature>
<feature type="compositionally biased region" description="Low complexity" evidence="1">
    <location>
        <begin position="24"/>
        <end position="33"/>
    </location>
</feature>
<dbReference type="Proteomes" id="UP001163850">
    <property type="component" value="Unassembled WGS sequence"/>
</dbReference>
<dbReference type="CDD" id="cd22851">
    <property type="entry name" value="SMN_N"/>
    <property type="match status" value="1"/>
</dbReference>
<sequence>MRPVVSYDDITLPYESHSTVVQEASKVTSNKTSSSKKRKRKSRHSAAAASGNQGKPGQNRLNGTEDDEDADYLEVEESRELAHEEIWDDSALIEAWNAATEEYKAYHGPDKGWKNEPVHKSPLILVGAATSVEAHNLNPDISASAGSDAAFESDSKPLDFNTFIPTHDAGLSIPVLPASQTLQEGSAGIDFSSHYATTVLSGNPGEMVSQDEAFKRALEATYWSGYWTAMYHSQNHKKHTEPSLTPGRRDDTAEETPNEDERGDEAANDAEMMDDDVQAILDINNDGNFEGDVDLVDGEGEEDGGETVIEAGKDEGEENDSLASSSGGDFVSTQR</sequence>
<feature type="compositionally biased region" description="Polar residues" evidence="1">
    <location>
        <begin position="321"/>
        <end position="335"/>
    </location>
</feature>
<dbReference type="InterPro" id="IPR047313">
    <property type="entry name" value="SMN_C"/>
</dbReference>
<accession>A0AA38Q7B0</accession>
<name>A0AA38Q7B0_9AGAR</name>